<feature type="region of interest" description="Disordered" evidence="1">
    <location>
        <begin position="1"/>
        <end position="39"/>
    </location>
</feature>
<dbReference type="EMBL" id="MK072498">
    <property type="protein sequence ID" value="AYV86181.1"/>
    <property type="molecule type" value="Genomic_DNA"/>
</dbReference>
<evidence type="ECO:0000256" key="1">
    <source>
        <dbReference type="SAM" id="MobiDB-lite"/>
    </source>
</evidence>
<gene>
    <name evidence="2" type="ORF">Solumvirus1_56</name>
</gene>
<name>A0A3G5AIP9_9VIRU</name>
<sequence length="456" mass="50816">MTTETATKKKPETSNASKKKGETSSTLTSKKKGEKSSYPPKDKTLYCVLCKETTQKFMTIKDQAMLCSLLKCTEKELKIIYCDNVESVDTEKKLPKLYLYYKNDLKSILSSKQRKNTTIQKDEILNVLATMISHTIVTSPAFIVSETKFEYADLESVSYQVTMSVRNNRNVYAHFYKHPAFIRYVESVKETMEMDTSLKSRVAANSGVFRNMNPDSLKDPNKLKEIINGLDVKETVSTIQNVVKDPGMLNMINSMSGPVINSLPKETMTAIGDIAKDVAKNIGSTILITKDGDAKDSKTSTPSNVVTLDPQTKVIRDQLIQSVEFKELLPLIDLKKPIPIKSMIGVDPIDDIKKVKEDTKDITINNPNTAFSGEKDVSFSATQLLTEALVSQPSKITPVVEVPPVGDVDKALLASKIIEQDLEDYHDIISSSSLVCPVHNDVHEDHESEHGDHEHH</sequence>
<reference evidence="2" key="1">
    <citation type="submission" date="2018-10" db="EMBL/GenBank/DDBJ databases">
        <title>Hidden diversity of soil giant viruses.</title>
        <authorList>
            <person name="Schulz F."/>
            <person name="Alteio L."/>
            <person name="Goudeau D."/>
            <person name="Ryan E.M."/>
            <person name="Malmstrom R.R."/>
            <person name="Blanchard J."/>
            <person name="Woyke T."/>
        </authorList>
    </citation>
    <scope>NUCLEOTIDE SEQUENCE</scope>
    <source>
        <strain evidence="2">SMV1</strain>
    </source>
</reference>
<accession>A0A3G5AIP9</accession>
<feature type="compositionally biased region" description="Basic and acidic residues" evidence="1">
    <location>
        <begin position="1"/>
        <end position="12"/>
    </location>
</feature>
<organism evidence="2">
    <name type="scientific">Solumvirus sp</name>
    <dbReference type="NCBI Taxonomy" id="2487773"/>
    <lineage>
        <taxon>Viruses</taxon>
        <taxon>Pithoviruses</taxon>
    </lineage>
</organism>
<proteinExistence type="predicted"/>
<protein>
    <submittedName>
        <fullName evidence="2">Uncharacterized protein</fullName>
    </submittedName>
</protein>
<evidence type="ECO:0000313" key="2">
    <source>
        <dbReference type="EMBL" id="AYV86181.1"/>
    </source>
</evidence>